<feature type="region of interest" description="Disordered" evidence="1">
    <location>
        <begin position="982"/>
        <end position="1019"/>
    </location>
</feature>
<dbReference type="InterPro" id="IPR011042">
    <property type="entry name" value="6-blade_b-propeller_TolB-like"/>
</dbReference>
<dbReference type="KEGG" id="bbae:FRD01_13550"/>
<organism evidence="4 5">
    <name type="scientific">Microvenator marinus</name>
    <dbReference type="NCBI Taxonomy" id="2600177"/>
    <lineage>
        <taxon>Bacteria</taxon>
        <taxon>Deltaproteobacteria</taxon>
        <taxon>Bradymonadales</taxon>
        <taxon>Microvenatoraceae</taxon>
        <taxon>Microvenator</taxon>
    </lineage>
</organism>
<dbReference type="AlphaFoldDB" id="A0A5B8XRG4"/>
<evidence type="ECO:0000256" key="2">
    <source>
        <dbReference type="SAM" id="SignalP"/>
    </source>
</evidence>
<dbReference type="SUPFAM" id="SSF82171">
    <property type="entry name" value="DPP6 N-terminal domain-like"/>
    <property type="match status" value="1"/>
</dbReference>
<evidence type="ECO:0000313" key="4">
    <source>
        <dbReference type="EMBL" id="QED28240.1"/>
    </source>
</evidence>
<dbReference type="Proteomes" id="UP000321595">
    <property type="component" value="Chromosome"/>
</dbReference>
<dbReference type="InterPro" id="IPR040698">
    <property type="entry name" value="HZS_alpha_mid"/>
</dbReference>
<dbReference type="InterPro" id="IPR011659">
    <property type="entry name" value="WD40"/>
</dbReference>
<proteinExistence type="predicted"/>
<gene>
    <name evidence="4" type="ORF">FRD01_13550</name>
</gene>
<dbReference type="RefSeq" id="WP_146960490.1">
    <property type="nucleotide sequence ID" value="NZ_CP042467.1"/>
</dbReference>
<sequence>MYTRILIALSCFLAPASALAIDHPIAYVRCERTTAEFDVTMDVVLSGVAQSVTRTMRGLDVYDIMPDVTHFFSGFSAPCDLVLREPDGQERVLYSCSDTSTEENACAAMDPAVSFDGKTIAFSVFRGSLTNQSEPIHPRVVHPDAENAQTQRMTLPNRVLSATEAQLHLVDVETGEVRELPHEEGAFDAGPTFLANGRIAFTSSREGHTATMVFGTNSSGRGSRIYTVDPDGRNLDIASHHSLAQEQHPFALKDGRVAYTSWQIFGGLAFRHTNGSPGGFTTIGNLFHIYTQYPDGAEQFAFYGQHAGDHTPVSATNVDHKAAHFLTQTSDERVWFADYYRGNNSGLGVVVGVMPEPEGQEGIGPHEAEVAGDIFAPRDIVRLTQWSTSGDNMARPMPEPAYNHPEYSDPLPFAGKVGHPSALPRNDLMVAWGKGACSTVSGNGIFGALGMEAPPLTSGSGAGTAMNVITSLGLDTPGCDVGIYRATAVPSTHPSDLELIVDSRDWHEIQARVVVPYSAIHGIEKPVLIEPADLRASHPDLEVGTPFGLLGAASIVDRETHPWGGLRFQGEGQFHRQGTDTIEYQDDDLCGVRILALLPNRGRDTWKEISNTAGERVRILGEFPVRKTQDPYDTSFLVRFPANIPYMMQGIDCDGRTLNTDQTWQSLRPGEVKTCGGCHVHSRPSNEDFEDTLAARPDYITHRLGEGVVPILAGGSLSEVSLLEYRAPGLSVTFEEDILPIFEQRCASCHSSDSPAAGLVLDRPGTEGGDTPSTWFCLVRDKAQSCVPEELKHTTGAGGSGHTFRRPQLTRYVRAFNSRASLLYWKAANQRTDLRTDETFSDPSDVVYHDIDFGADHPTDMTAEELGLLSRWIDIGAAGGPDERRDTLRPTLNLAATIDGASLTRLHVGTADIGSGVDGESLEVCIVDGDACGPNLASGAHSAGVVSLDLASPLSDPELEVRASVSDLAGNQTVVQRTVSWLLRSPPEPPVRPETPVDPENPENPDPDNPSNPEAPVTAAGDKGCGCGAAQGAPNALILLLLVCVRLRTRRTRRQTY</sequence>
<feature type="chain" id="PRO_5022880942" description="Hydrazine synthase alpha subunit middle domain-containing protein" evidence="2">
    <location>
        <begin position="21"/>
        <end position="1057"/>
    </location>
</feature>
<dbReference type="Gene3D" id="2.120.10.30">
    <property type="entry name" value="TolB, C-terminal domain"/>
    <property type="match status" value="1"/>
</dbReference>
<keyword evidence="2" id="KW-0732">Signal</keyword>
<dbReference type="EMBL" id="CP042467">
    <property type="protein sequence ID" value="QED28240.1"/>
    <property type="molecule type" value="Genomic_DNA"/>
</dbReference>
<evidence type="ECO:0000259" key="3">
    <source>
        <dbReference type="Pfam" id="PF18582"/>
    </source>
</evidence>
<dbReference type="OrthoDB" id="221261at2"/>
<protein>
    <recommendedName>
        <fullName evidence="3">Hydrazine synthase alpha subunit middle domain-containing protein</fullName>
    </recommendedName>
</protein>
<dbReference type="Pfam" id="PF18582">
    <property type="entry name" value="HZS_alpha"/>
    <property type="match status" value="1"/>
</dbReference>
<feature type="signal peptide" evidence="2">
    <location>
        <begin position="1"/>
        <end position="20"/>
    </location>
</feature>
<name>A0A5B8XRG4_9DELT</name>
<reference evidence="4 5" key="1">
    <citation type="submission" date="2019-08" db="EMBL/GenBank/DDBJ databases">
        <authorList>
            <person name="Liang Q."/>
        </authorList>
    </citation>
    <scope>NUCLEOTIDE SEQUENCE [LARGE SCALE GENOMIC DNA]</scope>
    <source>
        <strain evidence="4 5">V1718</strain>
    </source>
</reference>
<evidence type="ECO:0000313" key="5">
    <source>
        <dbReference type="Proteomes" id="UP000321595"/>
    </source>
</evidence>
<keyword evidence="5" id="KW-1185">Reference proteome</keyword>
<accession>A0A5B8XRG4</accession>
<feature type="domain" description="Hydrazine synthase alpha subunit middle" evidence="3">
    <location>
        <begin position="608"/>
        <end position="679"/>
    </location>
</feature>
<evidence type="ECO:0000256" key="1">
    <source>
        <dbReference type="SAM" id="MobiDB-lite"/>
    </source>
</evidence>
<dbReference type="Pfam" id="PF07676">
    <property type="entry name" value="PD40"/>
    <property type="match status" value="2"/>
</dbReference>